<reference evidence="1 2" key="1">
    <citation type="journal article" date="2019" name="Int. J. Syst. Evol. Microbiol.">
        <title>Lactobacillus salitolerans sp. nov., a novel lactic acid bacterium isolated from spent mushroom substrates.</title>
        <authorList>
            <person name="Tohno M."/>
            <person name="Tanizawa Y."/>
            <person name="Kojima Y."/>
            <person name="Sakamoto M."/>
            <person name="Nakamura Y."/>
            <person name="Ohkuma M."/>
            <person name="Kobayashi H."/>
        </authorList>
    </citation>
    <scope>NUCLEOTIDE SEQUENCE [LARGE SCALE GENOMIC DNA]</scope>
    <source>
        <strain evidence="1 2">YK43</strain>
    </source>
</reference>
<sequence length="61" mass="7368">MTFYALYKGDTFITITDTIQEMADYMYIKFNSARWLSYPDAHRWQAGKDAQLIYKYKLEEI</sequence>
<keyword evidence="2" id="KW-1185">Reference proteome</keyword>
<organism evidence="1 2">
    <name type="scientific">Ligilactobacillus salitolerans</name>
    <dbReference type="NCBI Taxonomy" id="1808352"/>
    <lineage>
        <taxon>Bacteria</taxon>
        <taxon>Bacillati</taxon>
        <taxon>Bacillota</taxon>
        <taxon>Bacilli</taxon>
        <taxon>Lactobacillales</taxon>
        <taxon>Lactobacillaceae</taxon>
        <taxon>Ligilactobacillus</taxon>
    </lineage>
</organism>
<accession>A0A401ISW9</accession>
<dbReference type="RefSeq" id="WP_124976215.1">
    <property type="nucleotide sequence ID" value="NZ_BFFP01000015.1"/>
</dbReference>
<dbReference type="AlphaFoldDB" id="A0A401ISW9"/>
<evidence type="ECO:0000313" key="1">
    <source>
        <dbReference type="EMBL" id="GBG94632.1"/>
    </source>
</evidence>
<evidence type="ECO:0000313" key="2">
    <source>
        <dbReference type="Proteomes" id="UP000286848"/>
    </source>
</evidence>
<dbReference type="EMBL" id="BFFP01000015">
    <property type="protein sequence ID" value="GBG94632.1"/>
    <property type="molecule type" value="Genomic_DNA"/>
</dbReference>
<comment type="caution">
    <text evidence="1">The sequence shown here is derived from an EMBL/GenBank/DDBJ whole genome shotgun (WGS) entry which is preliminary data.</text>
</comment>
<dbReference type="Proteomes" id="UP000286848">
    <property type="component" value="Unassembled WGS sequence"/>
</dbReference>
<proteinExistence type="predicted"/>
<gene>
    <name evidence="1" type="ORF">LFYK43_10910</name>
</gene>
<name>A0A401ISW9_9LACO</name>
<protein>
    <submittedName>
        <fullName evidence="1">Uncharacterized protein</fullName>
    </submittedName>
</protein>
<dbReference type="OrthoDB" id="2156961at2"/>